<proteinExistence type="predicted"/>
<protein>
    <submittedName>
        <fullName evidence="2">Uncharacterized protein</fullName>
    </submittedName>
</protein>
<evidence type="ECO:0000256" key="1">
    <source>
        <dbReference type="SAM" id="MobiDB-lite"/>
    </source>
</evidence>
<organism evidence="2 3">
    <name type="scientific">Marasmius crinis-equi</name>
    <dbReference type="NCBI Taxonomy" id="585013"/>
    <lineage>
        <taxon>Eukaryota</taxon>
        <taxon>Fungi</taxon>
        <taxon>Dikarya</taxon>
        <taxon>Basidiomycota</taxon>
        <taxon>Agaricomycotina</taxon>
        <taxon>Agaricomycetes</taxon>
        <taxon>Agaricomycetidae</taxon>
        <taxon>Agaricales</taxon>
        <taxon>Marasmiineae</taxon>
        <taxon>Marasmiaceae</taxon>
        <taxon>Marasmius</taxon>
    </lineage>
</organism>
<dbReference type="EMBL" id="JBAHYK010003452">
    <property type="protein sequence ID" value="KAL0563483.1"/>
    <property type="molecule type" value="Genomic_DNA"/>
</dbReference>
<sequence length="449" mass="51089">MSARAFVASSLELIEAQYVSNGGSCLLWNDDSYVRAKLKHKAEEQKREPTLRQANKLHESRRALRRRILALLDVRAVYMPGLLQYLADEGLRDNHEDTSAEEIKVWLPSSIPNKDVHRVCGPEVVTAETKLQFARANDALDGLRHTLRVKTRMVLFKHTHIRGQRDSGHAREVINHVQGRAMLFVAQYRAARLAYYILLPDGTDLGVLPKLENGDVCGLGDPMRVKVGPGRRGTREDDLELEVEDKGAEEEEAGLCEAEEQGETAQIDLLPPDVSRYEYRTAHGTGETRKVNSWIWEYGQGRNKLGVDDGADDNNEILRAKWCKSRARLHRATEEVKLLQEEMKCALRFLDWAAARWDDLAKQVHKSASGSLREGRTSSAIKQARIQRRLRESFDNAWKVPLGSWDKREAVKEEEEERLQSEGGDASDKEPDEDDEDYGEGDYDEEEQF</sequence>
<keyword evidence="3" id="KW-1185">Reference proteome</keyword>
<evidence type="ECO:0000313" key="2">
    <source>
        <dbReference type="EMBL" id="KAL0563483.1"/>
    </source>
</evidence>
<name>A0ABR3EKU7_9AGAR</name>
<feature type="region of interest" description="Disordered" evidence="1">
    <location>
        <begin position="405"/>
        <end position="449"/>
    </location>
</feature>
<reference evidence="2 3" key="1">
    <citation type="submission" date="2024-02" db="EMBL/GenBank/DDBJ databases">
        <title>A draft genome for the cacao thread blight pathogen Marasmius crinis-equi.</title>
        <authorList>
            <person name="Cohen S.P."/>
            <person name="Baruah I.K."/>
            <person name="Amoako-Attah I."/>
            <person name="Bukari Y."/>
            <person name="Meinhardt L.W."/>
            <person name="Bailey B.A."/>
        </authorList>
    </citation>
    <scope>NUCLEOTIDE SEQUENCE [LARGE SCALE GENOMIC DNA]</scope>
    <source>
        <strain evidence="2 3">GH-76</strain>
    </source>
</reference>
<gene>
    <name evidence="2" type="ORF">V5O48_018583</name>
</gene>
<comment type="caution">
    <text evidence="2">The sequence shown here is derived from an EMBL/GenBank/DDBJ whole genome shotgun (WGS) entry which is preliminary data.</text>
</comment>
<feature type="compositionally biased region" description="Acidic residues" evidence="1">
    <location>
        <begin position="430"/>
        <end position="449"/>
    </location>
</feature>
<dbReference type="Proteomes" id="UP001465976">
    <property type="component" value="Unassembled WGS sequence"/>
</dbReference>
<evidence type="ECO:0000313" key="3">
    <source>
        <dbReference type="Proteomes" id="UP001465976"/>
    </source>
</evidence>
<accession>A0ABR3EKU7</accession>